<keyword evidence="2" id="KW-0812">Transmembrane</keyword>
<sequence>MPLPSLRLLRPLTAALLITLATLLSLLSASPASAHGDTIHLEITGNAEGRLTVKATWDEDHHPVDEKVAATLQATAADGRQVGPWALTPLDMAQGTYTVAVPLPPGTWQIAAESAFPAIGAGKTTLKVTAVPGRPAPSTSATTTAPPVPAAPATSHPATQPTAAADTDGSGSSSTLLLGAAAAGVVVAAAAALLIVRRRRSGSQG</sequence>
<comment type="caution">
    <text evidence="4">The sequence shown here is derived from an EMBL/GenBank/DDBJ whole genome shotgun (WGS) entry which is preliminary data.</text>
</comment>
<dbReference type="EMBL" id="JBITYG010000007">
    <property type="protein sequence ID" value="MFI9103434.1"/>
    <property type="molecule type" value="Genomic_DNA"/>
</dbReference>
<feature type="transmembrane region" description="Helical" evidence="2">
    <location>
        <begin position="176"/>
        <end position="196"/>
    </location>
</feature>
<evidence type="ECO:0000256" key="3">
    <source>
        <dbReference type="SAM" id="SignalP"/>
    </source>
</evidence>
<name>A0ABW8CAI4_9ACTN</name>
<feature type="region of interest" description="Disordered" evidence="1">
    <location>
        <begin position="130"/>
        <end position="171"/>
    </location>
</feature>
<keyword evidence="2" id="KW-0472">Membrane</keyword>
<keyword evidence="2" id="KW-1133">Transmembrane helix</keyword>
<evidence type="ECO:0008006" key="6">
    <source>
        <dbReference type="Google" id="ProtNLM"/>
    </source>
</evidence>
<evidence type="ECO:0000313" key="5">
    <source>
        <dbReference type="Proteomes" id="UP001614394"/>
    </source>
</evidence>
<accession>A0ABW8CAI4</accession>
<feature type="chain" id="PRO_5045734538" description="Gram-positive cocci surface proteins LPxTG domain-containing protein" evidence="3">
    <location>
        <begin position="35"/>
        <end position="205"/>
    </location>
</feature>
<proteinExistence type="predicted"/>
<feature type="compositionally biased region" description="Low complexity" evidence="1">
    <location>
        <begin position="136"/>
        <end position="171"/>
    </location>
</feature>
<feature type="signal peptide" evidence="3">
    <location>
        <begin position="1"/>
        <end position="34"/>
    </location>
</feature>
<evidence type="ECO:0000256" key="2">
    <source>
        <dbReference type="SAM" id="Phobius"/>
    </source>
</evidence>
<keyword evidence="3" id="KW-0732">Signal</keyword>
<evidence type="ECO:0000313" key="4">
    <source>
        <dbReference type="EMBL" id="MFI9103434.1"/>
    </source>
</evidence>
<dbReference type="Proteomes" id="UP001614394">
    <property type="component" value="Unassembled WGS sequence"/>
</dbReference>
<reference evidence="4 5" key="1">
    <citation type="submission" date="2024-10" db="EMBL/GenBank/DDBJ databases">
        <title>The Natural Products Discovery Center: Release of the First 8490 Sequenced Strains for Exploring Actinobacteria Biosynthetic Diversity.</title>
        <authorList>
            <person name="Kalkreuter E."/>
            <person name="Kautsar S.A."/>
            <person name="Yang D."/>
            <person name="Bader C.D."/>
            <person name="Teijaro C.N."/>
            <person name="Fluegel L."/>
            <person name="Davis C.M."/>
            <person name="Simpson J.R."/>
            <person name="Lauterbach L."/>
            <person name="Steele A.D."/>
            <person name="Gui C."/>
            <person name="Meng S."/>
            <person name="Li G."/>
            <person name="Viehrig K."/>
            <person name="Ye F."/>
            <person name="Su P."/>
            <person name="Kiefer A.F."/>
            <person name="Nichols A."/>
            <person name="Cepeda A.J."/>
            <person name="Yan W."/>
            <person name="Fan B."/>
            <person name="Jiang Y."/>
            <person name="Adhikari A."/>
            <person name="Zheng C.-J."/>
            <person name="Schuster L."/>
            <person name="Cowan T.M."/>
            <person name="Smanski M.J."/>
            <person name="Chevrette M.G."/>
            <person name="De Carvalho L.P.S."/>
            <person name="Shen B."/>
        </authorList>
    </citation>
    <scope>NUCLEOTIDE SEQUENCE [LARGE SCALE GENOMIC DNA]</scope>
    <source>
        <strain evidence="4 5">NPDC053399</strain>
    </source>
</reference>
<keyword evidence="5" id="KW-1185">Reference proteome</keyword>
<protein>
    <recommendedName>
        <fullName evidence="6">Gram-positive cocci surface proteins LPxTG domain-containing protein</fullName>
    </recommendedName>
</protein>
<evidence type="ECO:0000256" key="1">
    <source>
        <dbReference type="SAM" id="MobiDB-lite"/>
    </source>
</evidence>
<organism evidence="4 5">
    <name type="scientific">Streptomyces fildesensis</name>
    <dbReference type="NCBI Taxonomy" id="375757"/>
    <lineage>
        <taxon>Bacteria</taxon>
        <taxon>Bacillati</taxon>
        <taxon>Actinomycetota</taxon>
        <taxon>Actinomycetes</taxon>
        <taxon>Kitasatosporales</taxon>
        <taxon>Streptomycetaceae</taxon>
        <taxon>Streptomyces</taxon>
    </lineage>
</organism>
<dbReference type="RefSeq" id="WP_399652487.1">
    <property type="nucleotide sequence ID" value="NZ_JBITYG010000007.1"/>
</dbReference>
<gene>
    <name evidence="4" type="ORF">ACIGXA_23210</name>
</gene>